<proteinExistence type="inferred from homology"/>
<keyword evidence="6" id="KW-0813">Transport</keyword>
<organism evidence="17">
    <name type="scientific">Aceria tosichella</name>
    <name type="common">wheat curl mite</name>
    <dbReference type="NCBI Taxonomy" id="561515"/>
    <lineage>
        <taxon>Eukaryota</taxon>
        <taxon>Metazoa</taxon>
        <taxon>Ecdysozoa</taxon>
        <taxon>Arthropoda</taxon>
        <taxon>Chelicerata</taxon>
        <taxon>Arachnida</taxon>
        <taxon>Acari</taxon>
        <taxon>Acariformes</taxon>
        <taxon>Trombidiformes</taxon>
        <taxon>Prostigmata</taxon>
        <taxon>Eupodina</taxon>
        <taxon>Eriophyoidea</taxon>
        <taxon>Eriophyidae</taxon>
        <taxon>Eriophyinae</taxon>
        <taxon>Aceriini</taxon>
        <taxon>Aceria</taxon>
    </lineage>
</organism>
<evidence type="ECO:0000256" key="13">
    <source>
        <dbReference type="ARBA" id="ARBA00023136"/>
    </source>
</evidence>
<dbReference type="InterPro" id="IPR008011">
    <property type="entry name" value="Complex1_LYR_dom"/>
</dbReference>
<keyword evidence="10" id="KW-0249">Electron transport</keyword>
<protein>
    <recommendedName>
        <fullName evidence="5">NADH dehydrogenase [ubiquinone] 1 beta subcomplex subunit 9</fullName>
    </recommendedName>
    <alternativeName>
        <fullName evidence="14">Complex I-B22</fullName>
    </alternativeName>
    <alternativeName>
        <fullName evidence="15">NADH-ubiquinone oxidoreductase B22 subunit</fullName>
    </alternativeName>
</protein>
<comment type="similarity">
    <text evidence="3">Belongs to the complex I LYR family.</text>
</comment>
<keyword evidence="12" id="KW-0496">Mitochondrion</keyword>
<keyword evidence="8" id="KW-0679">Respiratory chain</keyword>
<evidence type="ECO:0000259" key="16">
    <source>
        <dbReference type="Pfam" id="PF05347"/>
    </source>
</evidence>
<evidence type="ECO:0000256" key="9">
    <source>
        <dbReference type="ARBA" id="ARBA00022792"/>
    </source>
</evidence>
<evidence type="ECO:0000256" key="8">
    <source>
        <dbReference type="ARBA" id="ARBA00022660"/>
    </source>
</evidence>
<evidence type="ECO:0000256" key="7">
    <source>
        <dbReference type="ARBA" id="ARBA00022553"/>
    </source>
</evidence>
<evidence type="ECO:0000313" key="17">
    <source>
        <dbReference type="EMBL" id="MDE45341.1"/>
    </source>
</evidence>
<evidence type="ECO:0000256" key="4">
    <source>
        <dbReference type="ARBA" id="ARBA00011790"/>
    </source>
</evidence>
<evidence type="ECO:0000256" key="14">
    <source>
        <dbReference type="ARBA" id="ARBA00030192"/>
    </source>
</evidence>
<dbReference type="Pfam" id="PF05347">
    <property type="entry name" value="Complex1_LYR"/>
    <property type="match status" value="1"/>
</dbReference>
<comment type="subcellular location">
    <subcellularLocation>
        <location evidence="2">Mitochondrion inner membrane</location>
        <topology evidence="2">Peripheral membrane protein</topology>
        <orientation evidence="2">Matrix side</orientation>
    </subcellularLocation>
</comment>
<evidence type="ECO:0000256" key="2">
    <source>
        <dbReference type="ARBA" id="ARBA00004443"/>
    </source>
</evidence>
<feature type="domain" description="Complex 1 LYR protein" evidence="16">
    <location>
        <begin position="21"/>
        <end position="80"/>
    </location>
</feature>
<name>A0A6G1S538_9ACAR</name>
<dbReference type="GO" id="GO:0005743">
    <property type="term" value="C:mitochondrial inner membrane"/>
    <property type="evidence" value="ECO:0007669"/>
    <property type="project" value="UniProtKB-SubCell"/>
</dbReference>
<dbReference type="EMBL" id="GGYP01000570">
    <property type="protein sequence ID" value="MDE45341.1"/>
    <property type="molecule type" value="Transcribed_RNA"/>
</dbReference>
<dbReference type="InterPro" id="IPR045292">
    <property type="entry name" value="Complex1_LYR_NDUFB9_LYRM3"/>
</dbReference>
<evidence type="ECO:0000256" key="10">
    <source>
        <dbReference type="ARBA" id="ARBA00022982"/>
    </source>
</evidence>
<dbReference type="AlphaFoldDB" id="A0A6G1S538"/>
<comment type="subunit">
    <text evidence="4">Mammalian complex I is composed of 45 different subunits.</text>
</comment>
<dbReference type="InterPro" id="IPR033034">
    <property type="entry name" value="NDUFB9"/>
</dbReference>
<evidence type="ECO:0000256" key="15">
    <source>
        <dbReference type="ARBA" id="ARBA00032528"/>
    </source>
</evidence>
<keyword evidence="13" id="KW-0472">Membrane</keyword>
<keyword evidence="7" id="KW-0597">Phosphoprotein</keyword>
<keyword evidence="17" id="KW-0830">Ubiquinone</keyword>
<evidence type="ECO:0000256" key="6">
    <source>
        <dbReference type="ARBA" id="ARBA00022448"/>
    </source>
</evidence>
<evidence type="ECO:0000256" key="1">
    <source>
        <dbReference type="ARBA" id="ARBA00002920"/>
    </source>
</evidence>
<dbReference type="GO" id="GO:0006120">
    <property type="term" value="P:mitochondrial electron transport, NADH to ubiquinone"/>
    <property type="evidence" value="ECO:0007669"/>
    <property type="project" value="InterPro"/>
</dbReference>
<keyword evidence="9" id="KW-0999">Mitochondrion inner membrane</keyword>
<keyword evidence="11" id="KW-0007">Acetylation</keyword>
<evidence type="ECO:0000256" key="11">
    <source>
        <dbReference type="ARBA" id="ARBA00022990"/>
    </source>
</evidence>
<comment type="function">
    <text evidence="1">Accessory subunit of the mitochondrial membrane respiratory chain NADH dehydrogenase (Complex I), that is believed to be not involved in catalysis. Complex I functions in the transfer of electrons from NADH to the respiratory chain. The immediate electron acceptor for the enzyme is believed to be ubiquinone.</text>
</comment>
<evidence type="ECO:0000256" key="3">
    <source>
        <dbReference type="ARBA" id="ARBA00009508"/>
    </source>
</evidence>
<reference evidence="17" key="1">
    <citation type="submission" date="2018-10" db="EMBL/GenBank/DDBJ databases">
        <title>Transcriptome assembly of Aceria tosichella (Wheat curl mite) Type 2.</title>
        <authorList>
            <person name="Scully E.D."/>
            <person name="Geib S.M."/>
            <person name="Palmer N.A."/>
            <person name="Gupta A.K."/>
            <person name="Sarath G."/>
            <person name="Tatineni S."/>
        </authorList>
    </citation>
    <scope>NUCLEOTIDE SEQUENCE</scope>
    <source>
        <strain evidence="17">LincolnNE</strain>
    </source>
</reference>
<dbReference type="PANTHER" id="PTHR12868">
    <property type="entry name" value="NADH-UBIQUINONE OXIDOREDUCTASE B22 SUBUNIT"/>
    <property type="match status" value="1"/>
</dbReference>
<dbReference type="PANTHER" id="PTHR12868:SF0">
    <property type="entry name" value="NADH DEHYDROGENASE [UBIQUINONE] 1 BETA SUBCOMPLEX SUBUNIT 9"/>
    <property type="match status" value="1"/>
</dbReference>
<dbReference type="CDD" id="cd20263">
    <property type="entry name" value="Complex1_LYR_NDUFB9_LYRM3"/>
    <property type="match status" value="1"/>
</dbReference>
<gene>
    <name evidence="17" type="primary">Ndufb9</name>
    <name evidence="17" type="ORF">g.20702</name>
</gene>
<accession>A0A6G1S538</accession>
<evidence type="ECO:0000256" key="5">
    <source>
        <dbReference type="ARBA" id="ARBA00018684"/>
    </source>
</evidence>
<evidence type="ECO:0000256" key="12">
    <source>
        <dbReference type="ARBA" id="ARBA00023128"/>
    </source>
</evidence>
<sequence length="147" mass="17623">MNVTRKGASNYLTTDLVSHTRKVCSLYKRLLRNIDFSEDDFYEARFQKLQLRAEFDKHKDIKDARVAKALLEKGEKHFEENGHPYYVSGIEIHPYSKDGIAYGRCEESPDYVMDYYHPLDKARYPYYFAKREEMKKEYLNLWKKKMG</sequence>